<dbReference type="AlphaFoldDB" id="A0A975AUX1"/>
<keyword evidence="17" id="KW-1185">Reference proteome</keyword>
<evidence type="ECO:0000256" key="5">
    <source>
        <dbReference type="ARBA" id="ARBA00010763"/>
    </source>
</evidence>
<name>A0A975AUX1_9THEO</name>
<dbReference type="Gene3D" id="2.40.340.10">
    <property type="entry name" value="MoeA, C-terminal, domain IV"/>
    <property type="match status" value="1"/>
</dbReference>
<dbReference type="SUPFAM" id="SSF63867">
    <property type="entry name" value="MoeA C-terminal domain-like"/>
    <property type="match status" value="1"/>
</dbReference>
<comment type="function">
    <text evidence="3">May be involved in the biosynthesis of molybdopterin.</text>
</comment>
<dbReference type="Gene3D" id="2.170.190.11">
    <property type="entry name" value="Molybdopterin biosynthesis moea protein, domain 3"/>
    <property type="match status" value="1"/>
</dbReference>
<dbReference type="GO" id="GO:0046872">
    <property type="term" value="F:metal ion binding"/>
    <property type="evidence" value="ECO:0007669"/>
    <property type="project" value="UniProtKB-UniRule"/>
</dbReference>
<dbReference type="Gene3D" id="3.40.980.10">
    <property type="entry name" value="MoaB/Mog-like domain"/>
    <property type="match status" value="1"/>
</dbReference>
<dbReference type="InterPro" id="IPR036135">
    <property type="entry name" value="MoeA_linker/N_sf"/>
</dbReference>
<dbReference type="Pfam" id="PF03454">
    <property type="entry name" value="MoeA_C"/>
    <property type="match status" value="1"/>
</dbReference>
<evidence type="ECO:0000256" key="13">
    <source>
        <dbReference type="ARBA" id="ARBA00047317"/>
    </source>
</evidence>
<dbReference type="InterPro" id="IPR036425">
    <property type="entry name" value="MoaB/Mog-like_dom_sf"/>
</dbReference>
<dbReference type="InterPro" id="IPR008284">
    <property type="entry name" value="MoCF_biosynth_CS"/>
</dbReference>
<evidence type="ECO:0000256" key="2">
    <source>
        <dbReference type="ARBA" id="ARBA00002901"/>
    </source>
</evidence>
<dbReference type="GO" id="GO:0006777">
    <property type="term" value="P:Mo-molybdopterin cofactor biosynthetic process"/>
    <property type="evidence" value="ECO:0007669"/>
    <property type="project" value="UniProtKB-UniRule"/>
</dbReference>
<dbReference type="EMBL" id="CP060096">
    <property type="protein sequence ID" value="QSZ26883.1"/>
    <property type="molecule type" value="Genomic_DNA"/>
</dbReference>
<sequence length="404" mass="44672">MLSIESALKTILISTNVLGIERIDLLSSLGRVLAEDIYAYDYLPPFDKSAMDGYALKSSDTLNASKENPIELTVRGSIKAGDDFKKEIETGQTYKVMTGAPIPLGADAVIEIEKVDIKDKKIIINRPVKSNNNIINKGEEVSFGELALPKGKIIRPPEIGFLASLGQEYIPVYNLPKVALIITGNELINIDKKLQPGKIRNSNEYSLKALLESIGIKSVLSFGIIPDDKEVIIQKIKEALAEVDVLISSGGVSVGDYDFIDEILNKIGFKIHFTSVSIKPGKPITFATYEDKLFFGLPGNPASIITTFEEFVKPALKKMKGEVDVLPKKISIVLGEDIKAKTERRKYIYVKIEKKSDKYYAYNAGSQSSSQLKTMTRANGIIIMPEEKNIVKKGEMLEGRFIFN</sequence>
<dbReference type="FunFam" id="2.170.190.11:FF:000001">
    <property type="entry name" value="Molybdopterin molybdenumtransferase"/>
    <property type="match status" value="1"/>
</dbReference>
<evidence type="ECO:0000256" key="8">
    <source>
        <dbReference type="ARBA" id="ARBA00022505"/>
    </source>
</evidence>
<dbReference type="EC" id="2.10.1.1" evidence="6 14"/>
<evidence type="ECO:0000256" key="10">
    <source>
        <dbReference type="ARBA" id="ARBA00022723"/>
    </source>
</evidence>
<dbReference type="KEGG" id="aaut:ACETAC_08365"/>
<evidence type="ECO:0000256" key="7">
    <source>
        <dbReference type="ARBA" id="ARBA00021108"/>
    </source>
</evidence>
<feature type="domain" description="MoaB/Mog" evidence="15">
    <location>
        <begin position="179"/>
        <end position="318"/>
    </location>
</feature>
<dbReference type="InterPro" id="IPR001453">
    <property type="entry name" value="MoaB/Mog_dom"/>
</dbReference>
<evidence type="ECO:0000256" key="14">
    <source>
        <dbReference type="RuleBase" id="RU365090"/>
    </source>
</evidence>
<keyword evidence="11 14" id="KW-0460">Magnesium</keyword>
<evidence type="ECO:0000256" key="9">
    <source>
        <dbReference type="ARBA" id="ARBA00022679"/>
    </source>
</evidence>
<comment type="function">
    <text evidence="2 14">Catalyzes the insertion of molybdate into adenylated molybdopterin with the concomitant release of AMP.</text>
</comment>
<dbReference type="SUPFAM" id="SSF63882">
    <property type="entry name" value="MoeA N-terminal region -like"/>
    <property type="match status" value="1"/>
</dbReference>
<keyword evidence="8 14" id="KW-0500">Molybdenum</keyword>
<dbReference type="Gene3D" id="3.90.105.10">
    <property type="entry name" value="Molybdopterin biosynthesis moea protein, domain 2"/>
    <property type="match status" value="1"/>
</dbReference>
<evidence type="ECO:0000256" key="3">
    <source>
        <dbReference type="ARBA" id="ARBA00003487"/>
    </source>
</evidence>
<keyword evidence="10 14" id="KW-0479">Metal-binding</keyword>
<reference evidence="16" key="1">
    <citation type="submission" date="2020-08" db="EMBL/GenBank/DDBJ databases">
        <title>Genomic insights into the carbon and energy metabolism of the first obligate autotrophic acetogenic bacterium Aceticella autotrophica gen. nov., sp. nov.</title>
        <authorList>
            <person name="Toshchakov S.V."/>
            <person name="Elcheninov A.G."/>
            <person name="Kublanov I.V."/>
            <person name="Frolov E.N."/>
            <person name="Lebedinsky A.V."/>
        </authorList>
    </citation>
    <scope>NUCLEOTIDE SEQUENCE</scope>
    <source>
        <strain evidence="16">3443-3Ac</strain>
    </source>
</reference>
<dbReference type="SUPFAM" id="SSF53218">
    <property type="entry name" value="Molybdenum cofactor biosynthesis proteins"/>
    <property type="match status" value="1"/>
</dbReference>
<dbReference type="InterPro" id="IPR036688">
    <property type="entry name" value="MoeA_C_domain_IV_sf"/>
</dbReference>
<proteinExistence type="inferred from homology"/>
<dbReference type="Pfam" id="PF03453">
    <property type="entry name" value="MoeA_N"/>
    <property type="match status" value="1"/>
</dbReference>
<evidence type="ECO:0000256" key="4">
    <source>
        <dbReference type="ARBA" id="ARBA00005046"/>
    </source>
</evidence>
<comment type="similarity">
    <text evidence="5 14">Belongs to the MoeA family.</text>
</comment>
<comment type="pathway">
    <text evidence="4 14">Cofactor biosynthesis; molybdopterin biosynthesis.</text>
</comment>
<evidence type="ECO:0000259" key="15">
    <source>
        <dbReference type="SMART" id="SM00852"/>
    </source>
</evidence>
<evidence type="ECO:0000256" key="6">
    <source>
        <dbReference type="ARBA" id="ARBA00013269"/>
    </source>
</evidence>
<dbReference type="InterPro" id="IPR038987">
    <property type="entry name" value="MoeA-like"/>
</dbReference>
<evidence type="ECO:0000256" key="1">
    <source>
        <dbReference type="ARBA" id="ARBA00001946"/>
    </source>
</evidence>
<dbReference type="Pfam" id="PF00994">
    <property type="entry name" value="MoCF_biosynth"/>
    <property type="match status" value="1"/>
</dbReference>
<organism evidence="16 17">
    <name type="scientific">Aceticella autotrophica</name>
    <dbReference type="NCBI Taxonomy" id="2755338"/>
    <lineage>
        <taxon>Bacteria</taxon>
        <taxon>Bacillati</taxon>
        <taxon>Bacillota</taxon>
        <taxon>Clostridia</taxon>
        <taxon>Thermoanaerobacterales</taxon>
        <taxon>Thermoanaerobacteraceae</taxon>
        <taxon>Aceticella</taxon>
    </lineage>
</organism>
<comment type="catalytic activity">
    <reaction evidence="13">
        <text>adenylyl-molybdopterin + molybdate = Mo-molybdopterin + AMP + H(+)</text>
        <dbReference type="Rhea" id="RHEA:35047"/>
        <dbReference type="ChEBI" id="CHEBI:15378"/>
        <dbReference type="ChEBI" id="CHEBI:36264"/>
        <dbReference type="ChEBI" id="CHEBI:62727"/>
        <dbReference type="ChEBI" id="CHEBI:71302"/>
        <dbReference type="ChEBI" id="CHEBI:456215"/>
        <dbReference type="EC" id="2.10.1.1"/>
    </reaction>
</comment>
<dbReference type="NCBIfam" id="TIGR00177">
    <property type="entry name" value="molyb_syn"/>
    <property type="match status" value="1"/>
</dbReference>
<comment type="cofactor">
    <cofactor evidence="1 14">
        <name>Mg(2+)</name>
        <dbReference type="ChEBI" id="CHEBI:18420"/>
    </cofactor>
</comment>
<gene>
    <name evidence="16" type="ORF">ACETAC_08365</name>
</gene>
<evidence type="ECO:0000256" key="12">
    <source>
        <dbReference type="ARBA" id="ARBA00023150"/>
    </source>
</evidence>
<keyword evidence="9 14" id="KW-0808">Transferase</keyword>
<dbReference type="PROSITE" id="PS01079">
    <property type="entry name" value="MOCF_BIOSYNTHESIS_2"/>
    <property type="match status" value="1"/>
</dbReference>
<evidence type="ECO:0000313" key="16">
    <source>
        <dbReference type="EMBL" id="QSZ26883.1"/>
    </source>
</evidence>
<dbReference type="FunFam" id="3.40.980.10:FF:000004">
    <property type="entry name" value="Molybdopterin molybdenumtransferase"/>
    <property type="match status" value="1"/>
</dbReference>
<evidence type="ECO:0000256" key="11">
    <source>
        <dbReference type="ARBA" id="ARBA00022842"/>
    </source>
</evidence>
<keyword evidence="12 14" id="KW-0501">Molybdenum cofactor biosynthesis</keyword>
<dbReference type="Proteomes" id="UP000671913">
    <property type="component" value="Chromosome"/>
</dbReference>
<dbReference type="GO" id="GO:0061599">
    <property type="term" value="F:molybdopterin molybdotransferase activity"/>
    <property type="evidence" value="ECO:0007669"/>
    <property type="project" value="UniProtKB-UniRule"/>
</dbReference>
<dbReference type="GO" id="GO:0005829">
    <property type="term" value="C:cytosol"/>
    <property type="evidence" value="ECO:0007669"/>
    <property type="project" value="TreeGrafter"/>
</dbReference>
<dbReference type="PANTHER" id="PTHR10192:SF5">
    <property type="entry name" value="GEPHYRIN"/>
    <property type="match status" value="1"/>
</dbReference>
<dbReference type="InterPro" id="IPR005110">
    <property type="entry name" value="MoeA_linker/N"/>
</dbReference>
<evidence type="ECO:0000313" key="17">
    <source>
        <dbReference type="Proteomes" id="UP000671913"/>
    </source>
</evidence>
<dbReference type="SMART" id="SM00852">
    <property type="entry name" value="MoCF_biosynth"/>
    <property type="match status" value="1"/>
</dbReference>
<dbReference type="RefSeq" id="WP_284679574.1">
    <property type="nucleotide sequence ID" value="NZ_CP060096.1"/>
</dbReference>
<dbReference type="InterPro" id="IPR005111">
    <property type="entry name" value="MoeA_C_domain_IV"/>
</dbReference>
<dbReference type="PANTHER" id="PTHR10192">
    <property type="entry name" value="MOLYBDOPTERIN BIOSYNTHESIS PROTEIN"/>
    <property type="match status" value="1"/>
</dbReference>
<dbReference type="CDD" id="cd00887">
    <property type="entry name" value="MoeA"/>
    <property type="match status" value="1"/>
</dbReference>
<dbReference type="NCBIfam" id="NF045515">
    <property type="entry name" value="Glp_gephyrin"/>
    <property type="match status" value="1"/>
</dbReference>
<accession>A0A975AUX1</accession>
<protein>
    <recommendedName>
        <fullName evidence="7 14">Molybdopterin molybdenumtransferase</fullName>
        <ecNumber evidence="6 14">2.10.1.1</ecNumber>
    </recommendedName>
</protein>